<name>A0A345CNU0_9GAMM</name>
<dbReference type="EMBL" id="CP013970">
    <property type="protein sequence ID" value="AXF75107.1"/>
    <property type="molecule type" value="Genomic_DNA"/>
</dbReference>
<comment type="similarity">
    <text evidence="1">Belongs to the myoviridae tail sheath protein family.</text>
</comment>
<feature type="domain" description="Tail sheath protein subtilisin-like" evidence="2">
    <location>
        <begin position="217"/>
        <end position="379"/>
    </location>
</feature>
<evidence type="ECO:0000259" key="2">
    <source>
        <dbReference type="Pfam" id="PF04984"/>
    </source>
</evidence>
<dbReference type="Proteomes" id="UP000264980">
    <property type="component" value="Chromosome"/>
</dbReference>
<dbReference type="InterPro" id="IPR007067">
    <property type="entry name" value="Tail_sheath"/>
</dbReference>
<sequence>MTIPFASIPDNLRTPLFFVELDNSMANTATATQRTLLIGQMLADATQKPDVPVLVSSAQTVANLCGSGSQLHLMMQAYLKNDTAGNIYILPLADPGEPDSASGPADMIAASGTITVTASSTAAGIISLYIGGVRIQVAIRPTNTPEEIAGFLAQAINKNTSLPVSAIQSAGTGNISISAKNAGEAGNSIRLQMNLLGTPGGEATPAGLGIQLTSLSGGAGAPALDDALANLGDKAYDFIVCPYTDTTSLNSLKDFLSDSEGRWNWAQQLYGHVFTYASGTYGELTAKGELRNNQHESLPGMYNSPTPDFVWAAAIAGAAAPSLRNSPMRPLQTLAVSGVMAPPESDRFTLVERNNLLHSGISTLTVDDDGTVRIENLLTTYQTNNYGAEDDSYLQIETLFLLMYNNRWLKTQVTSKFSRMALVKDGTRFATGSAIVTPSTIKAELIADYKTLEYAGYVQDSEGFAKGLIVEQNGKNPNRVDVLWDGVLPNQLRVFAVLNQFRLQSAASA</sequence>
<proteinExistence type="inferred from homology"/>
<accession>A0A345CNU0</accession>
<dbReference type="PIRSF" id="PIRSF007349">
    <property type="entry name" value="Tsp_L"/>
    <property type="match status" value="1"/>
</dbReference>
<protein>
    <submittedName>
        <fullName evidence="3">Phage tail protein</fullName>
    </submittedName>
</protein>
<evidence type="ECO:0000256" key="1">
    <source>
        <dbReference type="ARBA" id="ARBA00008005"/>
    </source>
</evidence>
<evidence type="ECO:0000313" key="3">
    <source>
        <dbReference type="EMBL" id="AXF75107.1"/>
    </source>
</evidence>
<reference evidence="4" key="1">
    <citation type="submission" date="2016-01" db="EMBL/GenBank/DDBJ databases">
        <authorList>
            <person name="Shapiro L."/>
        </authorList>
    </citation>
    <scope>NUCLEOTIDE SEQUENCE [LARGE SCALE GENOMIC DNA]</scope>
    <source>
        <strain evidence="4">MDcuke</strain>
    </source>
</reference>
<dbReference type="RefSeq" id="WP_233478897.1">
    <property type="nucleotide sequence ID" value="NZ_CP013970.1"/>
</dbReference>
<dbReference type="Pfam" id="PF04984">
    <property type="entry name" value="Phage_sheath_1"/>
    <property type="match status" value="1"/>
</dbReference>
<dbReference type="InterPro" id="IPR035089">
    <property type="entry name" value="Phage_sheath_subtilisin"/>
</dbReference>
<gene>
    <name evidence="3" type="ORF">AV903_01635</name>
</gene>
<dbReference type="AlphaFoldDB" id="A0A345CNU0"/>
<evidence type="ECO:0000313" key="4">
    <source>
        <dbReference type="Proteomes" id="UP000264980"/>
    </source>
</evidence>
<organism evidence="3 4">
    <name type="scientific">Erwinia tracheiphila</name>
    <dbReference type="NCBI Taxonomy" id="65700"/>
    <lineage>
        <taxon>Bacteria</taxon>
        <taxon>Pseudomonadati</taxon>
        <taxon>Pseudomonadota</taxon>
        <taxon>Gammaproteobacteria</taxon>
        <taxon>Enterobacterales</taxon>
        <taxon>Erwiniaceae</taxon>
        <taxon>Erwinia</taxon>
    </lineage>
</organism>